<proteinExistence type="predicted"/>
<dbReference type="GO" id="GO:0008780">
    <property type="term" value="F:acyl-[acyl-carrier-protein]-UDP-N-acetylglucosamine O-acyltransferase activity"/>
    <property type="evidence" value="ECO:0007669"/>
    <property type="project" value="InterPro"/>
</dbReference>
<accession>A0A6J6UT63</accession>
<reference evidence="1" key="1">
    <citation type="submission" date="2020-05" db="EMBL/GenBank/DDBJ databases">
        <authorList>
            <person name="Chiriac C."/>
            <person name="Salcher M."/>
            <person name="Ghai R."/>
            <person name="Kavagutti S V."/>
        </authorList>
    </citation>
    <scope>NUCLEOTIDE SEQUENCE</scope>
</reference>
<protein>
    <submittedName>
        <fullName evidence="1">Unannotated protein</fullName>
    </submittedName>
</protein>
<organism evidence="1">
    <name type="scientific">freshwater metagenome</name>
    <dbReference type="NCBI Taxonomy" id="449393"/>
    <lineage>
        <taxon>unclassified sequences</taxon>
        <taxon>metagenomes</taxon>
        <taxon>ecological metagenomes</taxon>
    </lineage>
</organism>
<dbReference type="InterPro" id="IPR001451">
    <property type="entry name" value="Hexapep"/>
</dbReference>
<dbReference type="InterPro" id="IPR011004">
    <property type="entry name" value="Trimer_LpxA-like_sf"/>
</dbReference>
<dbReference type="AlphaFoldDB" id="A0A6J6UT63"/>
<gene>
    <name evidence="1" type="ORF">UFOPK2855_00743</name>
</gene>
<dbReference type="GO" id="GO:0008610">
    <property type="term" value="P:lipid biosynthetic process"/>
    <property type="evidence" value="ECO:0007669"/>
    <property type="project" value="InterPro"/>
</dbReference>
<sequence length="231" mass="24671">MQKNIIHPTAIVAHDVELGENNRIGPYSIIGGMGCKVSIGSNNYFGAYNLIGSPAEFATGCPVEAMLDFEQWSAANPSQVSGVKIGDYNVMRDRVSIDAGIKQVTTIANRCYLHSNCLVNHDCQLSEGVVLAPGVISAGTCSFGKYSQIGVNAVLHQGRKVGAFTMVGMNATVTRDVPDFALSYGSPSRTMGVNRIRLARLGISKDDIDATNDFLNGLNQTCPESVLLLLK</sequence>
<dbReference type="PROSITE" id="PS51257">
    <property type="entry name" value="PROKAR_LIPOPROTEIN"/>
    <property type="match status" value="1"/>
</dbReference>
<dbReference type="SUPFAM" id="SSF51161">
    <property type="entry name" value="Trimeric LpxA-like enzymes"/>
    <property type="match status" value="1"/>
</dbReference>
<dbReference type="PANTHER" id="PTHR43480">
    <property type="entry name" value="ACYL-[ACYL-CARRIER-PROTEIN]--UDP-N-ACETYLGLUCOSAMINE O-ACYLTRANSFERASE"/>
    <property type="match status" value="1"/>
</dbReference>
<evidence type="ECO:0000313" key="1">
    <source>
        <dbReference type="EMBL" id="CAB4762375.1"/>
    </source>
</evidence>
<dbReference type="EMBL" id="CAEZZK010000133">
    <property type="protein sequence ID" value="CAB4762375.1"/>
    <property type="molecule type" value="Genomic_DNA"/>
</dbReference>
<dbReference type="InterPro" id="IPR010137">
    <property type="entry name" value="Lipid_A_LpxA"/>
</dbReference>
<name>A0A6J6UT63_9ZZZZ</name>
<dbReference type="Gene3D" id="2.160.10.10">
    <property type="entry name" value="Hexapeptide repeat proteins"/>
    <property type="match status" value="2"/>
</dbReference>
<dbReference type="Pfam" id="PF00132">
    <property type="entry name" value="Hexapep"/>
    <property type="match status" value="1"/>
</dbReference>
<dbReference type="PANTHER" id="PTHR43480:SF1">
    <property type="entry name" value="ACYL-[ACYL-CARRIER-PROTEIN]--UDP-N-ACETYLGLUCOSAMINE O-ACYLTRANSFERASE, MITOCHONDRIAL-RELATED"/>
    <property type="match status" value="1"/>
</dbReference>